<dbReference type="Proteomes" id="UP000265618">
    <property type="component" value="Unassembled WGS sequence"/>
</dbReference>
<sequence>MCPRCDGISATTGREWDTQPWSMGCATRSLSVVGTCCLCFHHSPDDIPWGHKTGIVVLGMNSSVCIFGVY</sequence>
<gene>
    <name evidence="1" type="ORF">KIPB_013344</name>
</gene>
<accession>A0A9K3DA88</accession>
<organism evidence="1 2">
    <name type="scientific">Kipferlia bialata</name>
    <dbReference type="NCBI Taxonomy" id="797122"/>
    <lineage>
        <taxon>Eukaryota</taxon>
        <taxon>Metamonada</taxon>
        <taxon>Carpediemonas-like organisms</taxon>
        <taxon>Kipferlia</taxon>
    </lineage>
</organism>
<comment type="caution">
    <text evidence="1">The sequence shown here is derived from an EMBL/GenBank/DDBJ whole genome shotgun (WGS) entry which is preliminary data.</text>
</comment>
<evidence type="ECO:0000313" key="1">
    <source>
        <dbReference type="EMBL" id="GIQ90520.1"/>
    </source>
</evidence>
<proteinExistence type="predicted"/>
<keyword evidence="2" id="KW-1185">Reference proteome</keyword>
<dbReference type="EMBL" id="BDIP01006286">
    <property type="protein sequence ID" value="GIQ90520.1"/>
    <property type="molecule type" value="Genomic_DNA"/>
</dbReference>
<name>A0A9K3DA88_9EUKA</name>
<protein>
    <submittedName>
        <fullName evidence="1">Uncharacterized protein</fullName>
    </submittedName>
</protein>
<evidence type="ECO:0000313" key="2">
    <source>
        <dbReference type="Proteomes" id="UP000265618"/>
    </source>
</evidence>
<reference evidence="1 2" key="1">
    <citation type="journal article" date="2018" name="PLoS ONE">
        <title>The draft genome of Kipferlia bialata reveals reductive genome evolution in fornicate parasites.</title>
        <authorList>
            <person name="Tanifuji G."/>
            <person name="Takabayashi S."/>
            <person name="Kume K."/>
            <person name="Takagi M."/>
            <person name="Nakayama T."/>
            <person name="Kamikawa R."/>
            <person name="Inagaki Y."/>
            <person name="Hashimoto T."/>
        </authorList>
    </citation>
    <scope>NUCLEOTIDE SEQUENCE [LARGE SCALE GENOMIC DNA]</scope>
    <source>
        <strain evidence="1">NY0173</strain>
    </source>
</reference>
<dbReference type="AlphaFoldDB" id="A0A9K3DA88"/>